<keyword evidence="1" id="KW-0560">Oxidoreductase</keyword>
<dbReference type="GO" id="GO:0000166">
    <property type="term" value="F:nucleotide binding"/>
    <property type="evidence" value="ECO:0007669"/>
    <property type="project" value="InterPro"/>
</dbReference>
<evidence type="ECO:0000313" key="4">
    <source>
        <dbReference type="EMBL" id="QDQ15407.1"/>
    </source>
</evidence>
<accession>A0A516RIC5</accession>
<dbReference type="InterPro" id="IPR055170">
    <property type="entry name" value="GFO_IDH_MocA-like_dom"/>
</dbReference>
<dbReference type="EMBL" id="CP040916">
    <property type="protein sequence ID" value="QDQ15407.1"/>
    <property type="molecule type" value="Genomic_DNA"/>
</dbReference>
<evidence type="ECO:0000313" key="5">
    <source>
        <dbReference type="Proteomes" id="UP000316806"/>
    </source>
</evidence>
<feature type="domain" description="Gfo/Idh/MocA-like oxidoreductase N-terminal" evidence="2">
    <location>
        <begin position="16"/>
        <end position="128"/>
    </location>
</feature>
<dbReference type="Pfam" id="PF22725">
    <property type="entry name" value="GFO_IDH_MocA_C3"/>
    <property type="match status" value="1"/>
</dbReference>
<dbReference type="PANTHER" id="PTHR43818:SF11">
    <property type="entry name" value="BCDNA.GH03377"/>
    <property type="match status" value="1"/>
</dbReference>
<organism evidence="4 5">
    <name type="scientific">Streptomyces spectabilis</name>
    <dbReference type="NCBI Taxonomy" id="68270"/>
    <lineage>
        <taxon>Bacteria</taxon>
        <taxon>Bacillati</taxon>
        <taxon>Actinomycetota</taxon>
        <taxon>Actinomycetes</taxon>
        <taxon>Kitasatosporales</taxon>
        <taxon>Streptomycetaceae</taxon>
        <taxon>Streptomyces</taxon>
    </lineage>
</organism>
<dbReference type="SUPFAM" id="SSF55347">
    <property type="entry name" value="Glyceraldehyde-3-phosphate dehydrogenase-like, C-terminal domain"/>
    <property type="match status" value="1"/>
</dbReference>
<dbReference type="InterPro" id="IPR036291">
    <property type="entry name" value="NAD(P)-bd_dom_sf"/>
</dbReference>
<dbReference type="InterPro" id="IPR050463">
    <property type="entry name" value="Gfo/Idh/MocA_oxidrdct_glycsds"/>
</dbReference>
<dbReference type="Gene3D" id="3.30.360.10">
    <property type="entry name" value="Dihydrodipicolinate Reductase, domain 2"/>
    <property type="match status" value="1"/>
</dbReference>
<feature type="domain" description="GFO/IDH/MocA-like oxidoreductase" evidence="3">
    <location>
        <begin position="143"/>
        <end position="274"/>
    </location>
</feature>
<evidence type="ECO:0000259" key="3">
    <source>
        <dbReference type="Pfam" id="PF22725"/>
    </source>
</evidence>
<dbReference type="Proteomes" id="UP000316806">
    <property type="component" value="Chromosome"/>
</dbReference>
<dbReference type="Gene3D" id="3.40.50.720">
    <property type="entry name" value="NAD(P)-binding Rossmann-like Domain"/>
    <property type="match status" value="1"/>
</dbReference>
<dbReference type="GO" id="GO:0016491">
    <property type="term" value="F:oxidoreductase activity"/>
    <property type="evidence" value="ECO:0007669"/>
    <property type="project" value="UniProtKB-KW"/>
</dbReference>
<evidence type="ECO:0000259" key="2">
    <source>
        <dbReference type="Pfam" id="PF01408"/>
    </source>
</evidence>
<name>A0A516RIC5_STRST</name>
<dbReference type="SUPFAM" id="SSF51735">
    <property type="entry name" value="NAD(P)-binding Rossmann-fold domains"/>
    <property type="match status" value="1"/>
</dbReference>
<dbReference type="InterPro" id="IPR000683">
    <property type="entry name" value="Gfo/Idh/MocA-like_OxRdtase_N"/>
</dbReference>
<protein>
    <submittedName>
        <fullName evidence="4">Gfo/Idh/MocA family oxidoreductase</fullName>
    </submittedName>
</protein>
<reference evidence="4 5" key="1">
    <citation type="journal article" date="2019" name="J. Ind. Microbiol. Biotechnol.">
        <title>The complete genomic sequence of Streptomyces spectabilis NRRL-2792 and identification of secondary metabolite biosynthetic gene clusters.</title>
        <authorList>
            <person name="Sinha A."/>
            <person name="Phillips-Salemka S."/>
            <person name="Niraula T.A."/>
            <person name="Short K.A."/>
            <person name="Niraula N.P."/>
        </authorList>
    </citation>
    <scope>NUCLEOTIDE SEQUENCE [LARGE SCALE GENOMIC DNA]</scope>
    <source>
        <strain evidence="4 5">NRRL 2792</strain>
    </source>
</reference>
<gene>
    <name evidence="4" type="ORF">FH965_36610</name>
</gene>
<sequence>MSGASGTSGTSAGPVGVAVVGAGVISAEYLRTLSRFPDVRLLAVADLDRERAATAARAHGIPLHGDVPTVLAAPDVELVVNLTVPAAHAGVAAAALRAGKHVYGEKPLTPTPAEAEKLIADASERGLLLGGAPDTFLGAGLQSALRAIRAGHIGTPVAATTAVQSLGPESWHPDPAFFYQPGAGPLFDLGPYYLTALVALFGPVSRVAATAARARARRTVGSGAKAGQSFPVDVPTHVSALLAFSSGASANATFSFDSALPRIRFEVTGTEGTLAVPDPNTFGGPLRLRPNGSDAWRELPVHGRTDGRGLGVLDMARAIRAGAGRITPDTQSTHRASGALALHVLQTMTAITESAARSAFTPLATQVVPPAPLPADWDPTATTLNGS</sequence>
<proteinExistence type="predicted"/>
<dbReference type="AlphaFoldDB" id="A0A516RIC5"/>
<dbReference type="RefSeq" id="WP_144322611.1">
    <property type="nucleotide sequence ID" value="NZ_CP040916.1"/>
</dbReference>
<evidence type="ECO:0000256" key="1">
    <source>
        <dbReference type="ARBA" id="ARBA00023002"/>
    </source>
</evidence>
<dbReference type="Pfam" id="PF01408">
    <property type="entry name" value="GFO_IDH_MocA"/>
    <property type="match status" value="1"/>
</dbReference>
<dbReference type="PANTHER" id="PTHR43818">
    <property type="entry name" value="BCDNA.GH03377"/>
    <property type="match status" value="1"/>
</dbReference>